<organism evidence="2 3">
    <name type="scientific">Carnegiea gigantea</name>
    <dbReference type="NCBI Taxonomy" id="171969"/>
    <lineage>
        <taxon>Eukaryota</taxon>
        <taxon>Viridiplantae</taxon>
        <taxon>Streptophyta</taxon>
        <taxon>Embryophyta</taxon>
        <taxon>Tracheophyta</taxon>
        <taxon>Spermatophyta</taxon>
        <taxon>Magnoliopsida</taxon>
        <taxon>eudicotyledons</taxon>
        <taxon>Gunneridae</taxon>
        <taxon>Pentapetalae</taxon>
        <taxon>Caryophyllales</taxon>
        <taxon>Cactineae</taxon>
        <taxon>Cactaceae</taxon>
        <taxon>Cactoideae</taxon>
        <taxon>Echinocereeae</taxon>
        <taxon>Carnegiea</taxon>
    </lineage>
</organism>
<evidence type="ECO:0000313" key="3">
    <source>
        <dbReference type="Proteomes" id="UP001153076"/>
    </source>
</evidence>
<dbReference type="InterPro" id="IPR050796">
    <property type="entry name" value="SCF_F-box_component"/>
</dbReference>
<dbReference type="OrthoDB" id="591557at2759"/>
<dbReference type="Gene3D" id="1.20.1280.50">
    <property type="match status" value="1"/>
</dbReference>
<evidence type="ECO:0000259" key="1">
    <source>
        <dbReference type="PROSITE" id="PS50181"/>
    </source>
</evidence>
<evidence type="ECO:0000313" key="2">
    <source>
        <dbReference type="EMBL" id="KAJ8444619.1"/>
    </source>
</evidence>
<reference evidence="2" key="1">
    <citation type="submission" date="2022-04" db="EMBL/GenBank/DDBJ databases">
        <title>Carnegiea gigantea Genome sequencing and assembly v2.</title>
        <authorList>
            <person name="Copetti D."/>
            <person name="Sanderson M.J."/>
            <person name="Burquez A."/>
            <person name="Wojciechowski M.F."/>
        </authorList>
    </citation>
    <scope>NUCLEOTIDE SEQUENCE</scope>
    <source>
        <strain evidence="2">SGP5-SGP5p</strain>
        <tissue evidence="2">Aerial part</tissue>
    </source>
</reference>
<dbReference type="Pfam" id="PF00646">
    <property type="entry name" value="F-box"/>
    <property type="match status" value="1"/>
</dbReference>
<gene>
    <name evidence="2" type="ORF">Cgig2_023682</name>
</gene>
<dbReference type="Pfam" id="PF07734">
    <property type="entry name" value="FBA_1"/>
    <property type="match status" value="1"/>
</dbReference>
<dbReference type="InterPro" id="IPR036047">
    <property type="entry name" value="F-box-like_dom_sf"/>
</dbReference>
<dbReference type="InterPro" id="IPR017451">
    <property type="entry name" value="F-box-assoc_interact_dom"/>
</dbReference>
<name>A0A9Q1KJE8_9CARY</name>
<dbReference type="InterPro" id="IPR001810">
    <property type="entry name" value="F-box_dom"/>
</dbReference>
<accession>A0A9Q1KJE8</accession>
<dbReference type="SUPFAM" id="SSF81383">
    <property type="entry name" value="F-box domain"/>
    <property type="match status" value="1"/>
</dbReference>
<comment type="caution">
    <text evidence="2">The sequence shown here is derived from an EMBL/GenBank/DDBJ whole genome shotgun (WGS) entry which is preliminary data.</text>
</comment>
<dbReference type="CDD" id="cd22157">
    <property type="entry name" value="F-box_AtFBW1-like"/>
    <property type="match status" value="1"/>
</dbReference>
<proteinExistence type="predicted"/>
<feature type="domain" description="F-box" evidence="1">
    <location>
        <begin position="1"/>
        <end position="44"/>
    </location>
</feature>
<dbReference type="SMART" id="SM00256">
    <property type="entry name" value="FBOX"/>
    <property type="match status" value="1"/>
</dbReference>
<sequence length="409" mass="47512">MASNFPMDVMYTILTLLSVKSLLRFRSVCKTWCNLIDSPGFIKFHLDRSLASNSNHSLIFTQRNDSWSLYQVHDLDTLSSATKITCPGTRISIIIGACNGLICACVDNSIVLCNLSMCTFRHIHHREKVTWKTWKCFGFGYDCLRDDYKIVMLFCRELSEVFVYSLRDNSWKTLTGKENVTDSYSRRLQRGVLANNCFCWIQGGPGDEQVIVFDLHHQEWSMLPLPNETNFLILQLGFFDGHLCLHIATNHPTFHSKVKCDIWCMKDFDYEGAIPLVYCNRSNEIIFKRYSITNHNLLKGKLGQGKIKNFEFDSIIQHNFSSEMITTYVDSLTPVGYYHRLPRSREETDIRAKKRLSLNEVDKEKQRREVGRGKKGRCVCKAWRNLIDSSDFMQFHLNRSLESNFIHCL</sequence>
<dbReference type="EMBL" id="JAKOGI010000092">
    <property type="protein sequence ID" value="KAJ8444619.1"/>
    <property type="molecule type" value="Genomic_DNA"/>
</dbReference>
<dbReference type="Proteomes" id="UP001153076">
    <property type="component" value="Unassembled WGS sequence"/>
</dbReference>
<dbReference type="PANTHER" id="PTHR31672">
    <property type="entry name" value="BNACNNG10540D PROTEIN"/>
    <property type="match status" value="1"/>
</dbReference>
<keyword evidence="3" id="KW-1185">Reference proteome</keyword>
<dbReference type="SUPFAM" id="SSF50965">
    <property type="entry name" value="Galactose oxidase, central domain"/>
    <property type="match status" value="1"/>
</dbReference>
<dbReference type="NCBIfam" id="TIGR01640">
    <property type="entry name" value="F_box_assoc_1"/>
    <property type="match status" value="1"/>
</dbReference>
<dbReference type="AlphaFoldDB" id="A0A9Q1KJE8"/>
<dbReference type="PROSITE" id="PS50181">
    <property type="entry name" value="FBOX"/>
    <property type="match status" value="1"/>
</dbReference>
<dbReference type="InterPro" id="IPR006527">
    <property type="entry name" value="F-box-assoc_dom_typ1"/>
</dbReference>
<dbReference type="InterPro" id="IPR011043">
    <property type="entry name" value="Gal_Oxase/kelch_b-propeller"/>
</dbReference>
<dbReference type="PANTHER" id="PTHR31672:SF13">
    <property type="entry name" value="F-BOX PROTEIN CPR30-LIKE"/>
    <property type="match status" value="1"/>
</dbReference>
<protein>
    <recommendedName>
        <fullName evidence="1">F-box domain-containing protein</fullName>
    </recommendedName>
</protein>